<dbReference type="EMBL" id="GL636514">
    <property type="protein sequence ID" value="EFW13508.1"/>
    <property type="molecule type" value="Genomic_DNA"/>
</dbReference>
<dbReference type="InterPro" id="IPR051678">
    <property type="entry name" value="AGP_Transferase"/>
</dbReference>
<organism evidence="2">
    <name type="scientific">Coccidioides posadasii (strain RMSCC 757 / Silveira)</name>
    <name type="common">Valley fever fungus</name>
    <dbReference type="NCBI Taxonomy" id="443226"/>
    <lineage>
        <taxon>Eukaryota</taxon>
        <taxon>Fungi</taxon>
        <taxon>Dikarya</taxon>
        <taxon>Ascomycota</taxon>
        <taxon>Pezizomycotina</taxon>
        <taxon>Eurotiomycetes</taxon>
        <taxon>Eurotiomycetidae</taxon>
        <taxon>Onygenales</taxon>
        <taxon>Onygenaceae</taxon>
        <taxon>Coccidioides</taxon>
    </lineage>
</organism>
<dbReference type="Gene3D" id="3.30.200.20">
    <property type="entry name" value="Phosphorylase Kinase, domain 1"/>
    <property type="match status" value="1"/>
</dbReference>
<dbReference type="PANTHER" id="PTHR21310">
    <property type="entry name" value="AMINOGLYCOSIDE PHOSPHOTRANSFERASE-RELATED-RELATED"/>
    <property type="match status" value="1"/>
</dbReference>
<dbReference type="InterPro" id="IPR011009">
    <property type="entry name" value="Kinase-like_dom_sf"/>
</dbReference>
<dbReference type="PANTHER" id="PTHR21310:SF15">
    <property type="entry name" value="AMINOGLYCOSIDE PHOSPHOTRANSFERASE DOMAIN-CONTAINING PROTEIN"/>
    <property type="match status" value="1"/>
</dbReference>
<protein>
    <submittedName>
        <fullName evidence="1">Uncharacterized protein</fullName>
    </submittedName>
</protein>
<dbReference type="AlphaFoldDB" id="E9DJ56"/>
<name>E9DJ56_COCPS</name>
<dbReference type="VEuPathDB" id="FungiDB:D8B26_004158"/>
<reference evidence="2" key="2">
    <citation type="submission" date="2010-03" db="EMBL/GenBank/DDBJ databases">
        <title>The genome sequence of Coccidioides posadasii strain Silveira.</title>
        <authorList>
            <consortium name="The Broad Institute Genome Sequencing Center for Infectious Disease"/>
            <person name="Neafsey D."/>
            <person name="Orbach M."/>
            <person name="Henn M.R."/>
            <person name="Cole G.T."/>
            <person name="Galgiani J."/>
            <person name="Gardner M.J."/>
            <person name="Kirkland T.N."/>
            <person name="Taylor J.W."/>
            <person name="Young S.K."/>
            <person name="Zeng Q."/>
            <person name="Koehrsen M."/>
            <person name="Alvarado L."/>
            <person name="Berlin A."/>
            <person name="Borenstein D."/>
            <person name="Chapman S.B."/>
            <person name="Chen Z."/>
            <person name="Engels R."/>
            <person name="Freedman E."/>
            <person name="Gellesch M."/>
            <person name="Goldberg J."/>
            <person name="Griggs A."/>
            <person name="Gujja S."/>
            <person name="Heilman E."/>
            <person name="Heiman D."/>
            <person name="Howarth C."/>
            <person name="Jen D."/>
            <person name="Larson L."/>
            <person name="Mehta T."/>
            <person name="Neiman D."/>
            <person name="Park D."/>
            <person name="Pearson M."/>
            <person name="Richards J."/>
            <person name="Roberts A."/>
            <person name="Saif S."/>
            <person name="Shea T."/>
            <person name="Shenoy N."/>
            <person name="Sisk P."/>
            <person name="Stolte C."/>
            <person name="Sykes S."/>
            <person name="Walk T."/>
            <person name="White J."/>
            <person name="Yandava C."/>
            <person name="Haas B."/>
            <person name="Nusbaum C."/>
            <person name="Birren B."/>
        </authorList>
    </citation>
    <scope>NUCLEOTIDE SEQUENCE [LARGE SCALE GENOMIC DNA]</scope>
    <source>
        <strain evidence="2">RMSCC 757 / Silveira</strain>
    </source>
</reference>
<evidence type="ECO:0000313" key="1">
    <source>
        <dbReference type="EMBL" id="EFW13508.1"/>
    </source>
</evidence>
<dbReference type="OMA" id="ECLSRGH"/>
<proteinExistence type="predicted"/>
<dbReference type="Proteomes" id="UP000002497">
    <property type="component" value="Unassembled WGS sequence"/>
</dbReference>
<gene>
    <name evidence="1" type="ORF">CPSG_09855</name>
</gene>
<dbReference type="eggNOG" id="ENOG502SIMG">
    <property type="taxonomic scope" value="Eukaryota"/>
</dbReference>
<dbReference type="STRING" id="443226.E9DJ56"/>
<keyword evidence="2" id="KW-1185">Reference proteome</keyword>
<evidence type="ECO:0000313" key="2">
    <source>
        <dbReference type="Proteomes" id="UP000002497"/>
    </source>
</evidence>
<accession>E9DJ56</accession>
<dbReference type="VEuPathDB" id="FungiDB:CPSG_09855"/>
<dbReference type="HOGENOM" id="CLU_043196_1_1_1"/>
<dbReference type="SUPFAM" id="SSF56112">
    <property type="entry name" value="Protein kinase-like (PK-like)"/>
    <property type="match status" value="1"/>
</dbReference>
<reference evidence="2" key="1">
    <citation type="journal article" date="2010" name="Genome Res.">
        <title>Population genomic sequencing of Coccidioides fungi reveals recent hybridization and transposon control.</title>
        <authorList>
            <person name="Neafsey D.E."/>
            <person name="Barker B.M."/>
            <person name="Sharpton T.J."/>
            <person name="Stajich J.E."/>
            <person name="Park D.J."/>
            <person name="Whiston E."/>
            <person name="Hung C.-Y."/>
            <person name="McMahan C."/>
            <person name="White J."/>
            <person name="Sykes S."/>
            <person name="Heiman D."/>
            <person name="Young S."/>
            <person name="Zeng Q."/>
            <person name="Abouelleil A."/>
            <person name="Aftuck L."/>
            <person name="Bessette D."/>
            <person name="Brown A."/>
            <person name="FitzGerald M."/>
            <person name="Lui A."/>
            <person name="Macdonald J.P."/>
            <person name="Priest M."/>
            <person name="Orbach M.J."/>
            <person name="Galgiani J.N."/>
            <person name="Kirkland T.N."/>
            <person name="Cole G.T."/>
            <person name="Birren B.W."/>
            <person name="Henn M.R."/>
            <person name="Taylor J.W."/>
            <person name="Rounsley S.D."/>
        </authorList>
    </citation>
    <scope>NUCLEOTIDE SEQUENCE [LARGE SCALE GENOMIC DNA]</scope>
    <source>
        <strain evidence="2">RMSCC 757 / Silveira</strain>
    </source>
</reference>
<sequence length="506" mass="58118">MSKKRQKTNIFFYAEFNLAELLELARRLRGVTCSCDSTQKPFSGSFNWAIILTFADGVEWLFRAPWTSYGLDEETARAVLASEAATLKYIRQNSSVPVPVVHHYCASKENSIGVPFILMSRAPGVPLSNYSWRPQPCEPISSQGRRCLLRVNEKRKIMQQLGVIMSQLSRLRFNKIGSLFEEKECFKVGPCLAPGLLLRDRHTLQGIPRGPFNTESEYYKGLLSAYFADLRESTLEHHAFFAPVPVPTEYDRYSSYLAATDRWNDFVALDSKIENSQNRLDYFVAGLFLESMIPILAGYLEESSSDQPDGFPLYHPDLSLNNIFIDEHHNITCIIDWAFSFSAPSTILLSTPGLPHPRDEWEPTMTSAFRSGFTGNGTMVSPKVWKRARMLWLFMRLVNLDGLQDYHYFAELYTLIYDRSAEELFTKFQQQYAKHEVINMQQALSADDQSPSEIKRNERAYFNNVGVDRHALAAKLRLASVLNRSFVADRRLWRWIEEAVNLRETM</sequence>
<dbReference type="OrthoDB" id="5327538at2759"/>